<name>A0A0W8FXQ9_9ZZZZ</name>
<dbReference type="AlphaFoldDB" id="A0A0W8FXQ9"/>
<organism evidence="1">
    <name type="scientific">hydrocarbon metagenome</name>
    <dbReference type="NCBI Taxonomy" id="938273"/>
    <lineage>
        <taxon>unclassified sequences</taxon>
        <taxon>metagenomes</taxon>
        <taxon>ecological metagenomes</taxon>
    </lineage>
</organism>
<evidence type="ECO:0000313" key="1">
    <source>
        <dbReference type="EMBL" id="KUG25554.1"/>
    </source>
</evidence>
<accession>A0A0W8FXQ9</accession>
<reference evidence="1" key="1">
    <citation type="journal article" date="2015" name="Proc. Natl. Acad. Sci. U.S.A.">
        <title>Networks of energetic and metabolic interactions define dynamics in microbial communities.</title>
        <authorList>
            <person name="Embree M."/>
            <person name="Liu J.K."/>
            <person name="Al-Bassam M.M."/>
            <person name="Zengler K."/>
        </authorList>
    </citation>
    <scope>NUCLEOTIDE SEQUENCE</scope>
</reference>
<evidence type="ECO:0008006" key="2">
    <source>
        <dbReference type="Google" id="ProtNLM"/>
    </source>
</evidence>
<dbReference type="EMBL" id="LNQE01000654">
    <property type="protein sequence ID" value="KUG25554.1"/>
    <property type="molecule type" value="Genomic_DNA"/>
</dbReference>
<dbReference type="InterPro" id="IPR009599">
    <property type="entry name" value="DUF1207"/>
</dbReference>
<gene>
    <name evidence="1" type="ORF">ASZ90_004620</name>
</gene>
<dbReference type="Pfam" id="PF06727">
    <property type="entry name" value="DUF1207"/>
    <property type="match status" value="1"/>
</dbReference>
<protein>
    <recommendedName>
        <fullName evidence="2">DUF1207 domain-containing protein</fullName>
    </recommendedName>
</protein>
<sequence>MKKIILLLIVISSQFLSQNKTEIFPDDLLIQPFTANILEPKLGFLFQIGENELRLDIGNSIDVLRHQISEDEFLSFGADLFTYTLLRGESDFHFPVDAVDYLFGINFGYTKTSEQIEYGARLRLSHISAHFVDGHFDNQKQQWRDGLVPRVYSREFVELMPFIKWNEIRFYAGLTYLINVTPSELGKDSYQIGFDYFAANLISKFFTPFIAYDFKLVNIDDYSGNNSVNFGLKFGKQEGKGISIYFHYYSGKSVHGEYYDFNKEYSAIGINLDL</sequence>
<comment type="caution">
    <text evidence="1">The sequence shown here is derived from an EMBL/GenBank/DDBJ whole genome shotgun (WGS) entry which is preliminary data.</text>
</comment>
<proteinExistence type="predicted"/>